<sequence>MPGYYHYSVMNRFYIFYICLAIYGAAFALRSIAAIVDGSTSLPIILASIAGVGMIIASVYEILTGSPSDFDIGKIGFWAVILSVVGFLLLQIPELL</sequence>
<name>A0A370IGU8_9EURY</name>
<dbReference type="EMBL" id="QQST01000003">
    <property type="protein sequence ID" value="RDI69925.1"/>
    <property type="molecule type" value="Genomic_DNA"/>
</dbReference>
<organism evidence="2 3">
    <name type="scientific">Halopelagius longus</name>
    <dbReference type="NCBI Taxonomy" id="1236180"/>
    <lineage>
        <taxon>Archaea</taxon>
        <taxon>Methanobacteriati</taxon>
        <taxon>Methanobacteriota</taxon>
        <taxon>Stenosarchaea group</taxon>
        <taxon>Halobacteria</taxon>
        <taxon>Halobacteriales</taxon>
        <taxon>Haloferacaceae</taxon>
    </lineage>
</organism>
<keyword evidence="1" id="KW-1133">Transmembrane helix</keyword>
<evidence type="ECO:0000256" key="1">
    <source>
        <dbReference type="SAM" id="Phobius"/>
    </source>
</evidence>
<feature type="transmembrane region" description="Helical" evidence="1">
    <location>
        <begin position="12"/>
        <end position="36"/>
    </location>
</feature>
<keyword evidence="3" id="KW-1185">Reference proteome</keyword>
<dbReference type="Proteomes" id="UP000255421">
    <property type="component" value="Unassembled WGS sequence"/>
</dbReference>
<reference evidence="2 3" key="1">
    <citation type="submission" date="2018-07" db="EMBL/GenBank/DDBJ databases">
        <title>Genome sequence of extremly halophilic archaeon Halopelagius longus strain BC12-B1.</title>
        <authorList>
            <person name="Zhang X."/>
        </authorList>
    </citation>
    <scope>NUCLEOTIDE SEQUENCE [LARGE SCALE GENOMIC DNA]</scope>
    <source>
        <strain evidence="2 3">BC12-B1</strain>
    </source>
</reference>
<dbReference type="AlphaFoldDB" id="A0A370IGU8"/>
<proteinExistence type="predicted"/>
<gene>
    <name evidence="2" type="ORF">DWB78_17420</name>
</gene>
<feature type="transmembrane region" description="Helical" evidence="1">
    <location>
        <begin position="42"/>
        <end position="63"/>
    </location>
</feature>
<keyword evidence="1" id="KW-0472">Membrane</keyword>
<comment type="caution">
    <text evidence="2">The sequence shown here is derived from an EMBL/GenBank/DDBJ whole genome shotgun (WGS) entry which is preliminary data.</text>
</comment>
<feature type="transmembrane region" description="Helical" evidence="1">
    <location>
        <begin position="75"/>
        <end position="92"/>
    </location>
</feature>
<accession>A0A370IGU8</accession>
<protein>
    <submittedName>
        <fullName evidence="2">Uncharacterized protein</fullName>
    </submittedName>
</protein>
<keyword evidence="1" id="KW-0812">Transmembrane</keyword>
<evidence type="ECO:0000313" key="3">
    <source>
        <dbReference type="Proteomes" id="UP000255421"/>
    </source>
</evidence>
<evidence type="ECO:0000313" key="2">
    <source>
        <dbReference type="EMBL" id="RDI69925.1"/>
    </source>
</evidence>